<sequence length="488" mass="54839">MTHSLKTDMTWCSLPWPATGIALRHERKQIKSIRQKFQYDFHNKTDDYLQYSPLLLSTGLKIAGVEGRSNWSRYLVSATASYAVMALLVNSIKYSVREQRPDGSSYNSFPSGHTATAFAAATILHKEYGLTRSPWYSIGGYLLATATGCMRVLNNRHWVSDTFMGAGIGILSTELGYTIGDLVFKQKGLQRPNLKNTAFFSNQPSFFSVQIGVGLGEQKFNVMKGNEVLKEDFERYRIRTLKLSRALSVGSEGAFFFNQHIGVGGRLRVVSCNVKNWSDLAQYSIYDLKTSLPRAREVVDDYSLTVESNHMAEFSASGGLYLNIPLSRYLSLGSKILLGRSYVQGVKITAEVSGHQRDLDFSIKQNGGKEEFVCNVLGDKEDNGKAYATSWEFLRISANNAFTIGTGFSFNYVYKPLMVWRLFLDYDFCCRTYFTHYDPSAFLKDAARNVSFEGSSVLSPDRYVLPHVKSLKRNMSQFILGAAFSISF</sequence>
<dbReference type="InterPro" id="IPR036938">
    <property type="entry name" value="PAP2/HPO_sf"/>
</dbReference>
<organism evidence="2 3">
    <name type="scientific">Prevotella melaninogenica DNF00666</name>
    <dbReference type="NCBI Taxonomy" id="1401073"/>
    <lineage>
        <taxon>Bacteria</taxon>
        <taxon>Pseudomonadati</taxon>
        <taxon>Bacteroidota</taxon>
        <taxon>Bacteroidia</taxon>
        <taxon>Bacteroidales</taxon>
        <taxon>Prevotellaceae</taxon>
        <taxon>Prevotella</taxon>
    </lineage>
</organism>
<feature type="domain" description="Phosphatidic acid phosphatase type 2/haloperoxidase" evidence="1">
    <location>
        <begin position="75"/>
        <end position="177"/>
    </location>
</feature>
<dbReference type="Pfam" id="PF01569">
    <property type="entry name" value="PAP2"/>
    <property type="match status" value="1"/>
</dbReference>
<gene>
    <name evidence="2" type="ORF">HMPREF0661_00925</name>
</gene>
<protein>
    <submittedName>
        <fullName evidence="2">Phosphatidic acid phosphatase</fullName>
    </submittedName>
</protein>
<dbReference type="EMBL" id="JRNS01000072">
    <property type="protein sequence ID" value="KGF56602.1"/>
    <property type="molecule type" value="Genomic_DNA"/>
</dbReference>
<dbReference type="SUPFAM" id="SSF48317">
    <property type="entry name" value="Acid phosphatase/Vanadium-dependent haloperoxidase"/>
    <property type="match status" value="1"/>
</dbReference>
<dbReference type="Gene3D" id="1.20.144.10">
    <property type="entry name" value="Phosphatidic acid phosphatase type 2/haloperoxidase"/>
    <property type="match status" value="1"/>
</dbReference>
<proteinExistence type="predicted"/>
<evidence type="ECO:0000313" key="2">
    <source>
        <dbReference type="EMBL" id="KGF56602.1"/>
    </source>
</evidence>
<accession>A0A096CP74</accession>
<dbReference type="CDD" id="cd03394">
    <property type="entry name" value="PAP2_like_5"/>
    <property type="match status" value="1"/>
</dbReference>
<dbReference type="InterPro" id="IPR000326">
    <property type="entry name" value="PAP2/HPO"/>
</dbReference>
<dbReference type="PANTHER" id="PTHR14969:SF13">
    <property type="entry name" value="AT30094P"/>
    <property type="match status" value="1"/>
</dbReference>
<dbReference type="PANTHER" id="PTHR14969">
    <property type="entry name" value="SPHINGOSINE-1-PHOSPHATE PHOSPHOHYDROLASE"/>
    <property type="match status" value="1"/>
</dbReference>
<evidence type="ECO:0000313" key="3">
    <source>
        <dbReference type="Proteomes" id="UP000029578"/>
    </source>
</evidence>
<evidence type="ECO:0000259" key="1">
    <source>
        <dbReference type="SMART" id="SM00014"/>
    </source>
</evidence>
<reference evidence="2 3" key="1">
    <citation type="submission" date="2014-07" db="EMBL/GenBank/DDBJ databases">
        <authorList>
            <person name="McCorrison J."/>
            <person name="Sanka R."/>
            <person name="Torralba M."/>
            <person name="Gillis M."/>
            <person name="Haft D.H."/>
            <person name="Methe B."/>
            <person name="Sutton G."/>
            <person name="Nelson K.E."/>
        </authorList>
    </citation>
    <scope>NUCLEOTIDE SEQUENCE [LARGE SCALE GENOMIC DNA]</scope>
    <source>
        <strain evidence="2 3">DNF00666</strain>
    </source>
</reference>
<name>A0A096CP74_9BACT</name>
<comment type="caution">
    <text evidence="2">The sequence shown here is derived from an EMBL/GenBank/DDBJ whole genome shotgun (WGS) entry which is preliminary data.</text>
</comment>
<dbReference type="Proteomes" id="UP000029578">
    <property type="component" value="Unassembled WGS sequence"/>
</dbReference>
<dbReference type="AlphaFoldDB" id="A0A096CP74"/>
<dbReference type="SMART" id="SM00014">
    <property type="entry name" value="acidPPc"/>
    <property type="match status" value="1"/>
</dbReference>